<dbReference type="EMBL" id="ML170231">
    <property type="protein sequence ID" value="TDL16965.1"/>
    <property type="molecule type" value="Genomic_DNA"/>
</dbReference>
<dbReference type="AlphaFoldDB" id="A0A4Y7PP50"/>
<gene>
    <name evidence="2" type="ORF">BD410DRAFT_586674</name>
</gene>
<keyword evidence="3" id="KW-1185">Reference proteome</keyword>
<feature type="region of interest" description="Disordered" evidence="1">
    <location>
        <begin position="221"/>
        <end position="267"/>
    </location>
</feature>
<evidence type="ECO:0000313" key="2">
    <source>
        <dbReference type="EMBL" id="TDL16965.1"/>
    </source>
</evidence>
<proteinExistence type="predicted"/>
<name>A0A4Y7PP50_9AGAM</name>
<feature type="region of interest" description="Disordered" evidence="1">
    <location>
        <begin position="286"/>
        <end position="308"/>
    </location>
</feature>
<feature type="region of interest" description="Disordered" evidence="1">
    <location>
        <begin position="412"/>
        <end position="434"/>
    </location>
</feature>
<accession>A0A4Y7PP50</accession>
<evidence type="ECO:0000256" key="1">
    <source>
        <dbReference type="SAM" id="MobiDB-lite"/>
    </source>
</evidence>
<protein>
    <submittedName>
        <fullName evidence="2">Uncharacterized protein</fullName>
    </submittedName>
</protein>
<organism evidence="2 3">
    <name type="scientific">Rickenella mellea</name>
    <dbReference type="NCBI Taxonomy" id="50990"/>
    <lineage>
        <taxon>Eukaryota</taxon>
        <taxon>Fungi</taxon>
        <taxon>Dikarya</taxon>
        <taxon>Basidiomycota</taxon>
        <taxon>Agaricomycotina</taxon>
        <taxon>Agaricomycetes</taxon>
        <taxon>Hymenochaetales</taxon>
        <taxon>Rickenellaceae</taxon>
        <taxon>Rickenella</taxon>
    </lineage>
</organism>
<reference evidence="2 3" key="1">
    <citation type="submission" date="2018-06" db="EMBL/GenBank/DDBJ databases">
        <title>A transcriptomic atlas of mushroom development highlights an independent origin of complex multicellularity.</title>
        <authorList>
            <consortium name="DOE Joint Genome Institute"/>
            <person name="Krizsan K."/>
            <person name="Almasi E."/>
            <person name="Merenyi Z."/>
            <person name="Sahu N."/>
            <person name="Viragh M."/>
            <person name="Koszo T."/>
            <person name="Mondo S."/>
            <person name="Kiss B."/>
            <person name="Balint B."/>
            <person name="Kues U."/>
            <person name="Barry K."/>
            <person name="Hegedus J.C."/>
            <person name="Henrissat B."/>
            <person name="Johnson J."/>
            <person name="Lipzen A."/>
            <person name="Ohm R."/>
            <person name="Nagy I."/>
            <person name="Pangilinan J."/>
            <person name="Yan J."/>
            <person name="Xiong Y."/>
            <person name="Grigoriev I.V."/>
            <person name="Hibbett D.S."/>
            <person name="Nagy L.G."/>
        </authorList>
    </citation>
    <scope>NUCLEOTIDE SEQUENCE [LARGE SCALE GENOMIC DNA]</scope>
    <source>
        <strain evidence="2 3">SZMC22713</strain>
    </source>
</reference>
<evidence type="ECO:0000313" key="3">
    <source>
        <dbReference type="Proteomes" id="UP000294933"/>
    </source>
</evidence>
<feature type="compositionally biased region" description="Polar residues" evidence="1">
    <location>
        <begin position="222"/>
        <end position="236"/>
    </location>
</feature>
<sequence>MAGGSGGFANSSGSGSGSGFGVFGARYEWAGEWEQEQEQGGGDMFVQVVTPETFVLDNLGCENDSESDGDEEEDVEDVGDLDWNDVRMDADAVPDVPEEMPLEAETHSYDTKTQVGMEIVLEESDPYPPAILTQISPSPSPSSSSSHIHTPHFGRQIQRIDIPPLRTFPIPQYEFCHPIKGRGTPGRGRAWEEWMRVAVMSPGVGMEIDGPSLLNGRILDASGNTHAHSRGSQAQESGPVPALATAPAPAPQHPEGPGSIHGMDVPGPYEDAAKFEAFVAQINARGYTPPPHPYAHSHPESNHLTRSPSDIYHHHVQNSNHIHDAPRKMTTGAGPTLAIAALIPSIPSTTLQHALGFASHLGSPLHDAQGRGVPSSTVTADAGFDRGDAITVDVHVLNDLNTTQFGGALEEGEGSYVLPDTPNKPGSPSNPPSVLQFDLPATEVLLSSATELMEIAHDIQV</sequence>
<dbReference type="Proteomes" id="UP000294933">
    <property type="component" value="Unassembled WGS sequence"/>
</dbReference>
<dbReference type="VEuPathDB" id="FungiDB:BD410DRAFT_586674"/>